<dbReference type="AlphaFoldDB" id="A0A1N6MUM5"/>
<gene>
    <name evidence="1" type="ORF">Xinn_03729</name>
    <name evidence="2" type="ORF">XIS1_1540012</name>
</gene>
<dbReference type="EMBL" id="NIBU01000086">
    <property type="protein sequence ID" value="PHM29089.1"/>
    <property type="molecule type" value="Genomic_DNA"/>
</dbReference>
<sequence>MVKTGVLAAKLAGQNLPLQVLSGRTGYYIGTMNEEGPVSRESVEYFQSDKVASNALKLGDWTQREYI</sequence>
<protein>
    <submittedName>
        <fullName evidence="2">Uncharacterized protein</fullName>
    </submittedName>
</protein>
<proteinExistence type="predicted"/>
<reference evidence="2" key="2">
    <citation type="submission" date="2016-12" db="EMBL/GenBank/DDBJ databases">
        <authorList>
            <person name="Song W.-J."/>
            <person name="Kurnit D.M."/>
        </authorList>
    </citation>
    <scope>NUCLEOTIDE SEQUENCE [LARGE SCALE GENOMIC DNA]</scope>
    <source>
        <strain evidence="2">HGB1681</strain>
    </source>
</reference>
<evidence type="ECO:0000313" key="4">
    <source>
        <dbReference type="Proteomes" id="UP000224871"/>
    </source>
</evidence>
<evidence type="ECO:0000313" key="2">
    <source>
        <dbReference type="EMBL" id="SIP72521.1"/>
    </source>
</evidence>
<keyword evidence="4" id="KW-1185">Reference proteome</keyword>
<dbReference type="Proteomes" id="UP000224871">
    <property type="component" value="Unassembled WGS sequence"/>
</dbReference>
<evidence type="ECO:0000313" key="1">
    <source>
        <dbReference type="EMBL" id="PHM29089.1"/>
    </source>
</evidence>
<reference evidence="1 4" key="3">
    <citation type="journal article" date="2017" name="Nat. Microbiol.">
        <title>Natural product diversity associated with the nematode symbionts Photorhabdus and Xenorhabdus.</title>
        <authorList>
            <person name="Tobias N.J."/>
            <person name="Wolff H."/>
            <person name="Djahanschiri B."/>
            <person name="Grundmann F."/>
            <person name="Kronenwerth M."/>
            <person name="Shi Y.M."/>
            <person name="Simonyi S."/>
            <person name="Grun P."/>
            <person name="Shapiro-Ilan D."/>
            <person name="Pidot S.J."/>
            <person name="Stinear T.P."/>
            <person name="Ebersberger I."/>
            <person name="Bode H.B."/>
        </authorList>
    </citation>
    <scope>NUCLEOTIDE SEQUENCE [LARGE SCALE GENOMIC DNA]</scope>
    <source>
        <strain evidence="1 4">DSM 16336</strain>
    </source>
</reference>
<dbReference type="Proteomes" id="UP000196435">
    <property type="component" value="Unassembled WGS sequence"/>
</dbReference>
<dbReference type="RefSeq" id="WP_086955764.1">
    <property type="nucleotide sequence ID" value="NZ_CAWNQC010000288.1"/>
</dbReference>
<name>A0A1N6MUM5_9GAMM</name>
<dbReference type="OrthoDB" id="8563547at2"/>
<evidence type="ECO:0000313" key="3">
    <source>
        <dbReference type="Proteomes" id="UP000196435"/>
    </source>
</evidence>
<organism evidence="2 3">
    <name type="scientific">Xenorhabdus innexi</name>
    <dbReference type="NCBI Taxonomy" id="290109"/>
    <lineage>
        <taxon>Bacteria</taxon>
        <taxon>Pseudomonadati</taxon>
        <taxon>Pseudomonadota</taxon>
        <taxon>Gammaproteobacteria</taxon>
        <taxon>Enterobacterales</taxon>
        <taxon>Morganellaceae</taxon>
        <taxon>Xenorhabdus</taxon>
    </lineage>
</organism>
<reference evidence="3" key="1">
    <citation type="submission" date="2016-12" db="EMBL/GenBank/DDBJ databases">
        <authorList>
            <person name="Gaudriault S."/>
        </authorList>
    </citation>
    <scope>NUCLEOTIDE SEQUENCE [LARGE SCALE GENOMIC DNA]</scope>
    <source>
        <strain evidence="3">HGB1681 (deposited as PTA-6826 in the American Type Culture Collection)</strain>
    </source>
</reference>
<accession>A0A1N6MUM5</accession>
<dbReference type="EMBL" id="FTLG01000062">
    <property type="protein sequence ID" value="SIP72521.1"/>
    <property type="molecule type" value="Genomic_DNA"/>
</dbReference>